<accession>A0ABW7UL21</accession>
<dbReference type="RefSeq" id="WP_055472561.1">
    <property type="nucleotide sequence ID" value="NZ_JBEZHZ010000003.1"/>
</dbReference>
<comment type="caution">
    <text evidence="1">The sequence shown here is derived from an EMBL/GenBank/DDBJ whole genome shotgun (WGS) entry which is preliminary data.</text>
</comment>
<name>A0ABW7UL21_9ACTN</name>
<proteinExistence type="predicted"/>
<gene>
    <name evidence="1" type="ORF">ACH429_04390</name>
</gene>
<sequence length="64" mass="6530">MAISISVVLLLVILTLVFIRSGSLKFTHALVCTLLGFCLAGSSLAPTLSNGIAATADVVSSVRP</sequence>
<organism evidence="1 2">
    <name type="scientific">Streptomyces pathocidini</name>
    <dbReference type="NCBI Taxonomy" id="1650571"/>
    <lineage>
        <taxon>Bacteria</taxon>
        <taxon>Bacillati</taxon>
        <taxon>Actinomycetota</taxon>
        <taxon>Actinomycetes</taxon>
        <taxon>Kitasatosporales</taxon>
        <taxon>Streptomycetaceae</taxon>
        <taxon>Streptomyces</taxon>
    </lineage>
</organism>
<evidence type="ECO:0000313" key="1">
    <source>
        <dbReference type="EMBL" id="MFI1963371.1"/>
    </source>
</evidence>
<dbReference type="Proteomes" id="UP001611548">
    <property type="component" value="Unassembled WGS sequence"/>
</dbReference>
<keyword evidence="2" id="KW-1185">Reference proteome</keyword>
<protein>
    <submittedName>
        <fullName evidence="1">Uncharacterized protein</fullName>
    </submittedName>
</protein>
<dbReference type="EMBL" id="JBIRWE010000001">
    <property type="protein sequence ID" value="MFI1963371.1"/>
    <property type="molecule type" value="Genomic_DNA"/>
</dbReference>
<evidence type="ECO:0000313" key="2">
    <source>
        <dbReference type="Proteomes" id="UP001611548"/>
    </source>
</evidence>
<reference evidence="1 2" key="1">
    <citation type="submission" date="2024-10" db="EMBL/GenBank/DDBJ databases">
        <title>The Natural Products Discovery Center: Release of the First 8490 Sequenced Strains for Exploring Actinobacteria Biosynthetic Diversity.</title>
        <authorList>
            <person name="Kalkreuter E."/>
            <person name="Kautsar S.A."/>
            <person name="Yang D."/>
            <person name="Bader C.D."/>
            <person name="Teijaro C.N."/>
            <person name="Fluegel L."/>
            <person name="Davis C.M."/>
            <person name="Simpson J.R."/>
            <person name="Lauterbach L."/>
            <person name="Steele A.D."/>
            <person name="Gui C."/>
            <person name="Meng S."/>
            <person name="Li G."/>
            <person name="Viehrig K."/>
            <person name="Ye F."/>
            <person name="Su P."/>
            <person name="Kiefer A.F."/>
            <person name="Nichols A."/>
            <person name="Cepeda A.J."/>
            <person name="Yan W."/>
            <person name="Fan B."/>
            <person name="Jiang Y."/>
            <person name="Adhikari A."/>
            <person name="Zheng C.-J."/>
            <person name="Schuster L."/>
            <person name="Cowan T.M."/>
            <person name="Smanski M.J."/>
            <person name="Chevrette M.G."/>
            <person name="De Carvalho L.P.S."/>
            <person name="Shen B."/>
        </authorList>
    </citation>
    <scope>NUCLEOTIDE SEQUENCE [LARGE SCALE GENOMIC DNA]</scope>
    <source>
        <strain evidence="1 2">NPDC020327</strain>
    </source>
</reference>